<dbReference type="AlphaFoldDB" id="A0A917C2D4"/>
<protein>
    <submittedName>
        <fullName evidence="2">DSBA oxidoreductase</fullName>
    </submittedName>
</protein>
<dbReference type="RefSeq" id="WP_188664883.1">
    <property type="nucleotide sequence ID" value="NZ_BMHV01000015.1"/>
</dbReference>
<accession>A0A917C2D4</accession>
<feature type="domain" description="DSBA-like thioredoxin" evidence="1">
    <location>
        <begin position="3"/>
        <end position="196"/>
    </location>
</feature>
<comment type="caution">
    <text evidence="2">The sequence shown here is derived from an EMBL/GenBank/DDBJ whole genome shotgun (WGS) entry which is preliminary data.</text>
</comment>
<reference evidence="2" key="2">
    <citation type="submission" date="2020-09" db="EMBL/GenBank/DDBJ databases">
        <authorList>
            <person name="Sun Q."/>
            <person name="Zhou Y."/>
        </authorList>
    </citation>
    <scope>NUCLEOTIDE SEQUENCE</scope>
    <source>
        <strain evidence="2">CGMCC 1.15254</strain>
    </source>
</reference>
<reference evidence="2" key="1">
    <citation type="journal article" date="2014" name="Int. J. Syst. Evol. Microbiol.">
        <title>Complete genome sequence of Corynebacterium casei LMG S-19264T (=DSM 44701T), isolated from a smear-ripened cheese.</title>
        <authorList>
            <consortium name="US DOE Joint Genome Institute (JGI-PGF)"/>
            <person name="Walter F."/>
            <person name="Albersmeier A."/>
            <person name="Kalinowski J."/>
            <person name="Ruckert C."/>
        </authorList>
    </citation>
    <scope>NUCLEOTIDE SEQUENCE</scope>
    <source>
        <strain evidence="2">CGMCC 1.15254</strain>
    </source>
</reference>
<dbReference type="EMBL" id="BMHV01000015">
    <property type="protein sequence ID" value="GGF67374.1"/>
    <property type="molecule type" value="Genomic_DNA"/>
</dbReference>
<dbReference type="Gene3D" id="3.40.30.10">
    <property type="entry name" value="Glutaredoxin"/>
    <property type="match status" value="1"/>
</dbReference>
<keyword evidence="3" id="KW-1185">Reference proteome</keyword>
<evidence type="ECO:0000313" key="3">
    <source>
        <dbReference type="Proteomes" id="UP000632498"/>
    </source>
</evidence>
<gene>
    <name evidence="2" type="ORF">GCM10011332_21840</name>
</gene>
<dbReference type="SUPFAM" id="SSF52833">
    <property type="entry name" value="Thioredoxin-like"/>
    <property type="match status" value="1"/>
</dbReference>
<dbReference type="Pfam" id="PF01323">
    <property type="entry name" value="DSBA"/>
    <property type="match status" value="1"/>
</dbReference>
<dbReference type="PANTHER" id="PTHR13887:SF41">
    <property type="entry name" value="THIOREDOXIN SUPERFAMILY PROTEIN"/>
    <property type="match status" value="1"/>
</dbReference>
<evidence type="ECO:0000259" key="1">
    <source>
        <dbReference type="Pfam" id="PF01323"/>
    </source>
</evidence>
<evidence type="ECO:0000313" key="2">
    <source>
        <dbReference type="EMBL" id="GGF67374.1"/>
    </source>
</evidence>
<organism evidence="2 3">
    <name type="scientific">Terasakiella brassicae</name>
    <dbReference type="NCBI Taxonomy" id="1634917"/>
    <lineage>
        <taxon>Bacteria</taxon>
        <taxon>Pseudomonadati</taxon>
        <taxon>Pseudomonadota</taxon>
        <taxon>Alphaproteobacteria</taxon>
        <taxon>Rhodospirillales</taxon>
        <taxon>Terasakiellaceae</taxon>
        <taxon>Terasakiella</taxon>
    </lineage>
</organism>
<dbReference type="CDD" id="cd03024">
    <property type="entry name" value="DsbA_FrnE"/>
    <property type="match status" value="1"/>
</dbReference>
<sequence length="208" mass="23648">MYIDLYYDTICPWCCIGKKRLEKALLSRAHISLKIRWKPFLLNPTMGPGGMDRQLYLSQKFGGPDRAKRVYDAIAQTGQENGIDFHFDLIRYTPNSIASHRLVFFATRFDLQIQMVDRLFQAFFIEGKNIGDIDVLTTLATEIGLDKAATKAFLQSDELHQDVIESDRQARELGVHGVPAFVARDRYIISGAQESKILGKFIDTAWNG</sequence>
<proteinExistence type="predicted"/>
<dbReference type="Proteomes" id="UP000632498">
    <property type="component" value="Unassembled WGS sequence"/>
</dbReference>
<dbReference type="InterPro" id="IPR001853">
    <property type="entry name" value="DSBA-like_thioredoxin_dom"/>
</dbReference>
<name>A0A917C2D4_9PROT</name>
<dbReference type="GO" id="GO:0016491">
    <property type="term" value="F:oxidoreductase activity"/>
    <property type="evidence" value="ECO:0007669"/>
    <property type="project" value="InterPro"/>
</dbReference>
<dbReference type="InterPro" id="IPR036249">
    <property type="entry name" value="Thioredoxin-like_sf"/>
</dbReference>
<dbReference type="PANTHER" id="PTHR13887">
    <property type="entry name" value="GLUTATHIONE S-TRANSFERASE KAPPA"/>
    <property type="match status" value="1"/>
</dbReference>